<reference evidence="1" key="1">
    <citation type="submission" date="2021-03" db="EMBL/GenBank/DDBJ databases">
        <title>Whole genome sequence of Streptomyces bomunensis MMS17-BM035.</title>
        <authorList>
            <person name="Lee J.H."/>
        </authorList>
    </citation>
    <scope>NUCLEOTIDE SEQUENCE</scope>
    <source>
        <strain evidence="1">MMS17-BM035</strain>
    </source>
</reference>
<name>A0A940MHC3_9ACTN</name>
<dbReference type="Proteomes" id="UP000670475">
    <property type="component" value="Unassembled WGS sequence"/>
</dbReference>
<proteinExistence type="predicted"/>
<gene>
    <name evidence="1" type="ORF">JFN87_14035</name>
</gene>
<dbReference type="AlphaFoldDB" id="A0A940MHC3"/>
<comment type="caution">
    <text evidence="1">The sequence shown here is derived from an EMBL/GenBank/DDBJ whole genome shotgun (WGS) entry which is preliminary data.</text>
</comment>
<sequence>MTIDEKPRWLDALERSGLSVLQGPPPEEAPQVSDAIHAVAGWEVQPAAEISASDPRAAEELDEKWHERARACSLYDGQGVFLILPPVSGGSRTGWVKVSDPVGERLPSRIAAATGSPEFIAASLNGCHLCAVSVEDDEYWVVQHDFT</sequence>
<dbReference type="EMBL" id="JAGIQL010000047">
    <property type="protein sequence ID" value="MBP0458613.1"/>
    <property type="molecule type" value="Genomic_DNA"/>
</dbReference>
<organism evidence="1 2">
    <name type="scientific">Streptomyces montanisoli</name>
    <dbReference type="NCBI Taxonomy" id="2798581"/>
    <lineage>
        <taxon>Bacteria</taxon>
        <taxon>Bacillati</taxon>
        <taxon>Actinomycetota</taxon>
        <taxon>Actinomycetes</taxon>
        <taxon>Kitasatosporales</taxon>
        <taxon>Streptomycetaceae</taxon>
        <taxon>Streptomyces</taxon>
    </lineage>
</organism>
<evidence type="ECO:0000313" key="1">
    <source>
        <dbReference type="EMBL" id="MBP0458613.1"/>
    </source>
</evidence>
<protein>
    <submittedName>
        <fullName evidence="1">Uncharacterized protein</fullName>
    </submittedName>
</protein>
<keyword evidence="2" id="KW-1185">Reference proteome</keyword>
<accession>A0A940MHC3</accession>
<dbReference type="RefSeq" id="WP_209340364.1">
    <property type="nucleotide sequence ID" value="NZ_JAGIQL010000047.1"/>
</dbReference>
<evidence type="ECO:0000313" key="2">
    <source>
        <dbReference type="Proteomes" id="UP000670475"/>
    </source>
</evidence>